<accession>A0A159Z6Z1</accession>
<dbReference type="Proteomes" id="UP000076128">
    <property type="component" value="Chromosome"/>
</dbReference>
<sequence>MYFCPVTTPFSQREVQEILGIAEATLHPLIERGILTSSIHPNGRTLSEPLLFNFFDIFRSKLFIHLGWPSVSIEHCEEIAEFVLDAFDAQFMSMDDDDHPNIFRLQEDLDRIEHSFCARLGTSSVSDHIALTSFKIYYELNRKLSSILGTPNGPLHPAQ</sequence>
<evidence type="ECO:0000313" key="1">
    <source>
        <dbReference type="EMBL" id="AMY71155.1"/>
    </source>
</evidence>
<evidence type="ECO:0000313" key="2">
    <source>
        <dbReference type="Proteomes" id="UP000076128"/>
    </source>
</evidence>
<gene>
    <name evidence="1" type="ORF">AKL17_3933</name>
</gene>
<name>A0A159Z6Z1_9RHOB</name>
<dbReference type="KEGG" id="daa:AKL17_3933"/>
<keyword evidence="2" id="KW-1185">Reference proteome</keyword>
<dbReference type="AlphaFoldDB" id="A0A159Z6Z1"/>
<protein>
    <submittedName>
        <fullName evidence="1">Uncharacterized protein</fullName>
    </submittedName>
</protein>
<proteinExistence type="predicted"/>
<reference evidence="1 2" key="1">
    <citation type="submission" date="2015-09" db="EMBL/GenBank/DDBJ databases">
        <title>Complete genome sequence of Defluviimonas alba cai42t isolated from an oilfield in Xinjiang.</title>
        <authorList>
            <person name="Geng S."/>
            <person name="Pan X."/>
            <person name="Wu X."/>
        </authorList>
    </citation>
    <scope>NUCLEOTIDE SEQUENCE [LARGE SCALE GENOMIC DNA]</scope>
    <source>
        <strain evidence="2">cai42</strain>
    </source>
</reference>
<organism evidence="1 2">
    <name type="scientific">Frigidibacter mobilis</name>
    <dbReference type="NCBI Taxonomy" id="1335048"/>
    <lineage>
        <taxon>Bacteria</taxon>
        <taxon>Pseudomonadati</taxon>
        <taxon>Pseudomonadota</taxon>
        <taxon>Alphaproteobacteria</taxon>
        <taxon>Rhodobacterales</taxon>
        <taxon>Paracoccaceae</taxon>
        <taxon>Frigidibacter</taxon>
    </lineage>
</organism>
<dbReference type="EMBL" id="CP012661">
    <property type="protein sequence ID" value="AMY71155.1"/>
    <property type="molecule type" value="Genomic_DNA"/>
</dbReference>